<proteinExistence type="predicted"/>
<keyword evidence="2" id="KW-1185">Reference proteome</keyword>
<evidence type="ECO:0000313" key="1">
    <source>
        <dbReference type="EMBL" id="MBF0598315.1"/>
    </source>
</evidence>
<reference evidence="1" key="1">
    <citation type="submission" date="2020-10" db="EMBL/GenBank/DDBJ databases">
        <authorList>
            <person name="Lu T."/>
            <person name="Wang Q."/>
            <person name="Han X."/>
        </authorList>
    </citation>
    <scope>NUCLEOTIDE SEQUENCE</scope>
    <source>
        <strain evidence="1">WQ 117</strain>
    </source>
</reference>
<dbReference type="AlphaFoldDB" id="A0A8J7KB74"/>
<evidence type="ECO:0000313" key="2">
    <source>
        <dbReference type="Proteomes" id="UP000608754"/>
    </source>
</evidence>
<comment type="caution">
    <text evidence="1">The sequence shown here is derived from an EMBL/GenBank/DDBJ whole genome shotgun (WGS) entry which is preliminary data.</text>
</comment>
<dbReference type="Proteomes" id="UP000608754">
    <property type="component" value="Unassembled WGS sequence"/>
</dbReference>
<accession>A0A8J7KB74</accession>
<protein>
    <submittedName>
        <fullName evidence="1">Uncharacterized protein</fullName>
    </submittedName>
</protein>
<dbReference type="EMBL" id="JADGIK010000013">
    <property type="protein sequence ID" value="MBF0598315.1"/>
    <property type="molecule type" value="Genomic_DNA"/>
</dbReference>
<dbReference type="RefSeq" id="WP_194183899.1">
    <property type="nucleotide sequence ID" value="NZ_JADGIK010000013.1"/>
</dbReference>
<gene>
    <name evidence="1" type="ORF">IM532_12830</name>
</gene>
<name>A0A8J7KB74_9FLAO</name>
<organism evidence="1 2">
    <name type="scientific">Faecalibacter rhinopitheci</name>
    <dbReference type="NCBI Taxonomy" id="2779678"/>
    <lineage>
        <taxon>Bacteria</taxon>
        <taxon>Pseudomonadati</taxon>
        <taxon>Bacteroidota</taxon>
        <taxon>Flavobacteriia</taxon>
        <taxon>Flavobacteriales</taxon>
        <taxon>Weeksellaceae</taxon>
        <taxon>Faecalibacter</taxon>
    </lineage>
</organism>
<sequence>MVNPALIHLLDINPVEIQNNISKDNFNINEVGIAHNMMHNLKENNIKIFLSLALFDEKEQIILKSDYDFIYKVDNLEENYKINDEGETVFNATLVKTLLGMSYSTLRGIIFNEFITVDKIIIPIIDPQLILENRIKIT</sequence>